<dbReference type="PANTHER" id="PTHR23118">
    <property type="entry name" value="ATP-CITRATE SYNTHASE"/>
    <property type="match status" value="1"/>
</dbReference>
<dbReference type="PROSITE" id="PS01216">
    <property type="entry name" value="SUCCINYL_COA_LIG_1"/>
    <property type="match status" value="1"/>
</dbReference>
<dbReference type="EC" id="2.3.3.8" evidence="2"/>
<reference evidence="13" key="1">
    <citation type="submission" date="2020-03" db="EMBL/GenBank/DDBJ databases">
        <title>A transcriptome and proteome of the tick Rhipicephalus microplus shaped by the genetic composition of its hosts and developmental stage.</title>
        <authorList>
            <person name="Garcia G.R."/>
            <person name="Ribeiro J.M.C."/>
            <person name="Maruyama S.R."/>
            <person name="Gardinasse L.G."/>
            <person name="Nelson K."/>
            <person name="Ferreira B.R."/>
            <person name="Andrade T.G."/>
            <person name="Santos I.K.F.M."/>
        </authorList>
    </citation>
    <scope>NUCLEOTIDE SEQUENCE</scope>
    <source>
        <strain evidence="13">NSGR</strain>
        <tissue evidence="13">Salivary glands</tissue>
    </source>
</reference>
<evidence type="ECO:0000256" key="3">
    <source>
        <dbReference type="ARBA" id="ARBA00022490"/>
    </source>
</evidence>
<evidence type="ECO:0000256" key="7">
    <source>
        <dbReference type="ARBA" id="ARBA00022741"/>
    </source>
</evidence>
<dbReference type="GO" id="GO:0005829">
    <property type="term" value="C:cytosol"/>
    <property type="evidence" value="ECO:0007669"/>
    <property type="project" value="TreeGrafter"/>
</dbReference>
<dbReference type="PANTHER" id="PTHR23118:SF42">
    <property type="entry name" value="ATP-CITRATE SYNTHASE"/>
    <property type="match status" value="1"/>
</dbReference>
<dbReference type="InterPro" id="IPR033847">
    <property type="entry name" value="Citrt_syn/SCS-alpha_CS"/>
</dbReference>
<dbReference type="GO" id="GO:0016829">
    <property type="term" value="F:lyase activity"/>
    <property type="evidence" value="ECO:0007669"/>
    <property type="project" value="UniProtKB-KW"/>
</dbReference>
<dbReference type="GO" id="GO:0003878">
    <property type="term" value="F:ATP citrate synthase activity"/>
    <property type="evidence" value="ECO:0007669"/>
    <property type="project" value="UniProtKB-EC"/>
</dbReference>
<dbReference type="SUPFAM" id="SSF52210">
    <property type="entry name" value="Succinyl-CoA synthetase domains"/>
    <property type="match status" value="1"/>
</dbReference>
<comment type="subcellular location">
    <subcellularLocation>
        <location evidence="1">Cytoplasm</location>
    </subcellularLocation>
</comment>
<evidence type="ECO:0000256" key="1">
    <source>
        <dbReference type="ARBA" id="ARBA00004496"/>
    </source>
</evidence>
<dbReference type="PIRSF" id="PIRSF001553">
    <property type="entry name" value="SucCS_alpha"/>
    <property type="match status" value="1"/>
</dbReference>
<evidence type="ECO:0000256" key="5">
    <source>
        <dbReference type="ARBA" id="ARBA00022679"/>
    </source>
</evidence>
<accession>A0A6G4ZW31</accession>
<dbReference type="GO" id="GO:0005524">
    <property type="term" value="F:ATP binding"/>
    <property type="evidence" value="ECO:0007669"/>
    <property type="project" value="UniProtKB-KW"/>
</dbReference>
<evidence type="ECO:0000256" key="10">
    <source>
        <dbReference type="ARBA" id="ARBA00023098"/>
    </source>
</evidence>
<name>A0A6G4ZW31_RHIMP</name>
<dbReference type="AlphaFoldDB" id="A0A6G4ZW31"/>
<evidence type="ECO:0000259" key="12">
    <source>
        <dbReference type="Pfam" id="PF00549"/>
    </source>
</evidence>
<dbReference type="InterPro" id="IPR017440">
    <property type="entry name" value="Cit_synth/succinyl-CoA_lig_AS"/>
</dbReference>
<dbReference type="InterPro" id="IPR016102">
    <property type="entry name" value="Succinyl-CoA_synth-like"/>
</dbReference>
<dbReference type="PROSITE" id="PS00399">
    <property type="entry name" value="SUCCINYL_COA_LIG_2"/>
    <property type="match status" value="1"/>
</dbReference>
<keyword evidence="3" id="KW-0963">Cytoplasm</keyword>
<dbReference type="GO" id="GO:0046872">
    <property type="term" value="F:metal ion binding"/>
    <property type="evidence" value="ECO:0007669"/>
    <property type="project" value="UniProtKB-KW"/>
</dbReference>
<dbReference type="EMBL" id="GIKN01000631">
    <property type="protein sequence ID" value="NIE42904.1"/>
    <property type="molecule type" value="Transcribed_RNA"/>
</dbReference>
<evidence type="ECO:0000313" key="13">
    <source>
        <dbReference type="EMBL" id="NIE42904.1"/>
    </source>
</evidence>
<dbReference type="InterPro" id="IPR036291">
    <property type="entry name" value="NAD(P)-bd_dom_sf"/>
</dbReference>
<keyword evidence="9" id="KW-0460">Magnesium</keyword>
<dbReference type="Gene3D" id="3.40.50.261">
    <property type="entry name" value="Succinyl-CoA synthetase domains"/>
    <property type="match status" value="1"/>
</dbReference>
<evidence type="ECO:0000256" key="2">
    <source>
        <dbReference type="ARBA" id="ARBA00012639"/>
    </source>
</evidence>
<evidence type="ECO:0000256" key="9">
    <source>
        <dbReference type="ARBA" id="ARBA00022842"/>
    </source>
</evidence>
<dbReference type="InterPro" id="IPR002020">
    <property type="entry name" value="Citrate_synthase"/>
</dbReference>
<feature type="domain" description="ATP-citrate synthase/succinyl-CoA ligase C-terminal" evidence="12">
    <location>
        <begin position="105"/>
        <end position="229"/>
    </location>
</feature>
<keyword evidence="8" id="KW-0067">ATP-binding</keyword>
<evidence type="ECO:0000256" key="4">
    <source>
        <dbReference type="ARBA" id="ARBA00022516"/>
    </source>
</evidence>
<dbReference type="InterPro" id="IPR005810">
    <property type="entry name" value="CoA_lig_alpha"/>
</dbReference>
<organism evidence="13">
    <name type="scientific">Rhipicephalus microplus</name>
    <name type="common">Cattle tick</name>
    <name type="synonym">Boophilus microplus</name>
    <dbReference type="NCBI Taxonomy" id="6941"/>
    <lineage>
        <taxon>Eukaryota</taxon>
        <taxon>Metazoa</taxon>
        <taxon>Ecdysozoa</taxon>
        <taxon>Arthropoda</taxon>
        <taxon>Chelicerata</taxon>
        <taxon>Arachnida</taxon>
        <taxon>Acari</taxon>
        <taxon>Parasitiformes</taxon>
        <taxon>Ixodida</taxon>
        <taxon>Ixodoidea</taxon>
        <taxon>Ixodidae</taxon>
        <taxon>Rhipicephalinae</taxon>
        <taxon>Rhipicephalus</taxon>
        <taxon>Boophilus</taxon>
    </lineage>
</organism>
<dbReference type="GO" id="GO:0006085">
    <property type="term" value="P:acetyl-CoA biosynthetic process"/>
    <property type="evidence" value="ECO:0007669"/>
    <property type="project" value="TreeGrafter"/>
</dbReference>
<dbReference type="SUPFAM" id="SSF51735">
    <property type="entry name" value="NAD(P)-binding Rossmann-fold domains"/>
    <property type="match status" value="1"/>
</dbReference>
<dbReference type="OrthoDB" id="3261737at2759"/>
<keyword evidence="7" id="KW-0547">Nucleotide-binding</keyword>
<keyword evidence="10" id="KW-0443">Lipid metabolism</keyword>
<dbReference type="InterPro" id="IPR005811">
    <property type="entry name" value="SUCC_ACL_C"/>
</dbReference>
<dbReference type="Gene3D" id="3.40.50.720">
    <property type="entry name" value="NAD(P)-binding Rossmann-like Domain"/>
    <property type="match status" value="1"/>
</dbReference>
<keyword evidence="13" id="KW-0456">Lyase</keyword>
<keyword evidence="5" id="KW-0808">Transferase</keyword>
<keyword evidence="6" id="KW-0479">Metal-binding</keyword>
<dbReference type="Pfam" id="PF00549">
    <property type="entry name" value="Ligase_CoA"/>
    <property type="match status" value="1"/>
</dbReference>
<evidence type="ECO:0000256" key="11">
    <source>
        <dbReference type="PIRSR" id="PIRSR001553-1"/>
    </source>
</evidence>
<dbReference type="PRINTS" id="PR01798">
    <property type="entry name" value="SCOASYNTHASE"/>
</dbReference>
<keyword evidence="4" id="KW-0444">Lipid biosynthesis</keyword>
<dbReference type="VEuPathDB" id="VectorBase:LOC119178791"/>
<sequence>MADAMKRHPDADVLINFASLRSAYESTFETLQYPQIRTIAIIAEGIPENMTRKMIKAAHSKGVNIIGPATVGGIKPGCFKIGNTGGMMDNILASKLYRPGSVAYVSRSGGMSNELNNIISRATNGVYEGVAIGGDRYPGTTFMDHLVRYQADPQVKMLVLLGEVGGVEEYEVCEALQSGRLNKPLVAWCIGTCASMFSSEVQFGHAGACANSSRETASAKNEALAKAGAHVPPTFDALGDTIKSVYDDLVGAGVIVPLPEVHPDSAHGLQTGPGSWA</sequence>
<feature type="active site" description="Tele-phosphohistidine intermediate" evidence="11">
    <location>
        <position position="205"/>
    </location>
</feature>
<protein>
    <recommendedName>
        <fullName evidence="2">ATP citrate synthase</fullName>
        <ecNumber evidence="2">2.3.3.8</ecNumber>
    </recommendedName>
</protein>
<dbReference type="GO" id="GO:0006633">
    <property type="term" value="P:fatty acid biosynthetic process"/>
    <property type="evidence" value="ECO:0007669"/>
    <property type="project" value="TreeGrafter"/>
</dbReference>
<proteinExistence type="predicted"/>
<dbReference type="FunFam" id="3.40.50.261:FF:000003">
    <property type="entry name" value="ATP-citrate synthase subunit"/>
    <property type="match status" value="1"/>
</dbReference>
<evidence type="ECO:0000256" key="8">
    <source>
        <dbReference type="ARBA" id="ARBA00022840"/>
    </source>
</evidence>
<evidence type="ECO:0000256" key="6">
    <source>
        <dbReference type="ARBA" id="ARBA00022723"/>
    </source>
</evidence>